<evidence type="ECO:0000313" key="4">
    <source>
        <dbReference type="EMBL" id="PIK34291.1"/>
    </source>
</evidence>
<evidence type="ECO:0008006" key="6">
    <source>
        <dbReference type="Google" id="ProtNLM"/>
    </source>
</evidence>
<dbReference type="Pfam" id="PF00965">
    <property type="entry name" value="TIMP"/>
    <property type="match status" value="1"/>
</dbReference>
<dbReference type="InterPro" id="IPR008993">
    <property type="entry name" value="TIMP-like_OB-fold"/>
</dbReference>
<name>A0A2G8JEV5_STIJA</name>
<protein>
    <recommendedName>
        <fullName evidence="6">NTR domain-containing protein</fullName>
    </recommendedName>
</protein>
<keyword evidence="2" id="KW-0964">Secreted</keyword>
<dbReference type="GO" id="GO:0031012">
    <property type="term" value="C:extracellular matrix"/>
    <property type="evidence" value="ECO:0007669"/>
    <property type="project" value="TreeGrafter"/>
</dbReference>
<proteinExistence type="predicted"/>
<dbReference type="GO" id="GO:0005615">
    <property type="term" value="C:extracellular space"/>
    <property type="evidence" value="ECO:0007669"/>
    <property type="project" value="TreeGrafter"/>
</dbReference>
<keyword evidence="5" id="KW-1185">Reference proteome</keyword>
<keyword evidence="3" id="KW-1015">Disulfide bond</keyword>
<dbReference type="AlphaFoldDB" id="A0A2G8JEV5"/>
<dbReference type="PANTHER" id="PTHR11844:SF33">
    <property type="entry name" value="TISSUE INHIBITOR OF METALLOPROTEINASE"/>
    <property type="match status" value="1"/>
</dbReference>
<feature type="disulfide bond" evidence="3">
    <location>
        <begin position="133"/>
        <end position="184"/>
    </location>
</feature>
<evidence type="ECO:0000313" key="5">
    <source>
        <dbReference type="Proteomes" id="UP000230750"/>
    </source>
</evidence>
<dbReference type="InterPro" id="IPR001820">
    <property type="entry name" value="TIMP"/>
</dbReference>
<comment type="subcellular location">
    <subcellularLocation>
        <location evidence="1">Secreted</location>
    </subcellularLocation>
</comment>
<dbReference type="GO" id="GO:0008191">
    <property type="term" value="F:metalloendopeptidase inhibitor activity"/>
    <property type="evidence" value="ECO:0007669"/>
    <property type="project" value="InterPro"/>
</dbReference>
<comment type="caution">
    <text evidence="4">The sequence shown here is derived from an EMBL/GenBank/DDBJ whole genome shotgun (WGS) entry which is preliminary data.</text>
</comment>
<dbReference type="Proteomes" id="UP000230750">
    <property type="component" value="Unassembled WGS sequence"/>
</dbReference>
<dbReference type="SUPFAM" id="SSF50242">
    <property type="entry name" value="TIMP-like"/>
    <property type="match status" value="1"/>
</dbReference>
<feature type="disulfide bond" evidence="3">
    <location>
        <begin position="150"/>
        <end position="175"/>
    </location>
</feature>
<organism evidence="4 5">
    <name type="scientific">Stichopus japonicus</name>
    <name type="common">Sea cucumber</name>
    <dbReference type="NCBI Taxonomy" id="307972"/>
    <lineage>
        <taxon>Eukaryota</taxon>
        <taxon>Metazoa</taxon>
        <taxon>Echinodermata</taxon>
        <taxon>Eleutherozoa</taxon>
        <taxon>Echinozoa</taxon>
        <taxon>Holothuroidea</taxon>
        <taxon>Aspidochirotacea</taxon>
        <taxon>Aspidochirotida</taxon>
        <taxon>Stichopodidae</taxon>
        <taxon>Apostichopus</taxon>
    </lineage>
</organism>
<dbReference type="PANTHER" id="PTHR11844">
    <property type="entry name" value="METALLOPROTEASE INHIBITOR"/>
    <property type="match status" value="1"/>
</dbReference>
<sequence>IRGRVTDVEKVEAPLPTIPEYNDPAGRNYEYSDYFSSRLFSKIIYTVEVKKRYKGDRNYFAPWALVPITSRYVSDDCIHVPLYTNSTFIIMGNQSTDGELLIDRCSFHRFFDQVTSNEIDGFRRHYKKTCNQCTVCHNTTGCEYDEADGCTVGKDIHKDVYYSNVTQCEHKFARCSRKKRTGRCHWIGNEIFRYCKRQRKERSTKMAKLG</sequence>
<dbReference type="GO" id="GO:0051045">
    <property type="term" value="P:negative regulation of membrane protein ectodomain proteolysis"/>
    <property type="evidence" value="ECO:0007669"/>
    <property type="project" value="TreeGrafter"/>
</dbReference>
<evidence type="ECO:0000256" key="3">
    <source>
        <dbReference type="PIRSR" id="PIRSR601820-3"/>
    </source>
</evidence>
<dbReference type="Gene3D" id="2.40.50.120">
    <property type="match status" value="1"/>
</dbReference>
<reference evidence="4 5" key="1">
    <citation type="journal article" date="2017" name="PLoS Biol.">
        <title>The sea cucumber genome provides insights into morphological evolution and visceral regeneration.</title>
        <authorList>
            <person name="Zhang X."/>
            <person name="Sun L."/>
            <person name="Yuan J."/>
            <person name="Sun Y."/>
            <person name="Gao Y."/>
            <person name="Zhang L."/>
            <person name="Li S."/>
            <person name="Dai H."/>
            <person name="Hamel J.F."/>
            <person name="Liu C."/>
            <person name="Yu Y."/>
            <person name="Liu S."/>
            <person name="Lin W."/>
            <person name="Guo K."/>
            <person name="Jin S."/>
            <person name="Xu P."/>
            <person name="Storey K.B."/>
            <person name="Huan P."/>
            <person name="Zhang T."/>
            <person name="Zhou Y."/>
            <person name="Zhang J."/>
            <person name="Lin C."/>
            <person name="Li X."/>
            <person name="Xing L."/>
            <person name="Huo D."/>
            <person name="Sun M."/>
            <person name="Wang L."/>
            <person name="Mercier A."/>
            <person name="Li F."/>
            <person name="Yang H."/>
            <person name="Xiang J."/>
        </authorList>
    </citation>
    <scope>NUCLEOTIDE SEQUENCE [LARGE SCALE GENOMIC DNA]</scope>
    <source>
        <strain evidence="4">Shaxun</strain>
        <tissue evidence="4">Muscle</tissue>
    </source>
</reference>
<gene>
    <name evidence="4" type="ORF">BSL78_28886</name>
</gene>
<dbReference type="OrthoDB" id="6041373at2759"/>
<accession>A0A2G8JEV5</accession>
<evidence type="ECO:0000256" key="2">
    <source>
        <dbReference type="ARBA" id="ARBA00022525"/>
    </source>
</evidence>
<dbReference type="EMBL" id="MRZV01002223">
    <property type="protein sequence ID" value="PIK34291.1"/>
    <property type="molecule type" value="Genomic_DNA"/>
</dbReference>
<evidence type="ECO:0000256" key="1">
    <source>
        <dbReference type="ARBA" id="ARBA00004613"/>
    </source>
</evidence>
<feature type="non-terminal residue" evidence="4">
    <location>
        <position position="1"/>
    </location>
</feature>
<dbReference type="GO" id="GO:0002020">
    <property type="term" value="F:protease binding"/>
    <property type="evidence" value="ECO:0007669"/>
    <property type="project" value="TreeGrafter"/>
</dbReference>